<dbReference type="InterPro" id="IPR005107">
    <property type="entry name" value="CO_DH_flav_C"/>
</dbReference>
<dbReference type="Proteomes" id="UP000037446">
    <property type="component" value="Unassembled WGS sequence"/>
</dbReference>
<dbReference type="Gene3D" id="3.30.465.10">
    <property type="match status" value="1"/>
</dbReference>
<dbReference type="STRING" id="1306953.J121_823"/>
<evidence type="ECO:0000256" key="1">
    <source>
        <dbReference type="ARBA" id="ARBA00022630"/>
    </source>
</evidence>
<dbReference type="SMART" id="SM01092">
    <property type="entry name" value="CO_deh_flav_C"/>
    <property type="match status" value="1"/>
</dbReference>
<dbReference type="InterPro" id="IPR036683">
    <property type="entry name" value="CO_DH_flav_C_dom_sf"/>
</dbReference>
<evidence type="ECO:0000259" key="3">
    <source>
        <dbReference type="PROSITE" id="PS51387"/>
    </source>
</evidence>
<sequence>MRPFQYERARTLGDAARLVAGADAMAIAGGTNLLDLMKLQVETPGELVDINRAGFAEIEDTDDGGLRIGALATNTATAVHPRVRSDYPVLARAILAGATQQLRNKATTGGNLCQRTRCFYFMNIDQPCNKREPGSGCGAINGVAKLHAVLGTSDECIATYPGDMAVALSALDATVQIASVDGAERSVPVRDFHCLPGDTPWRENVLEDGEVITAVTLPAPVAGVQLYRKVRERSSYAFALVSIAAIVEMRDGVIARADLSFGGLAHKPWHDPRISDLLEGAAPSAELYDAAADLLLEDARGYGENDFKIPLARRTLQAVLAQAVEDAA</sequence>
<dbReference type="AlphaFoldDB" id="A0A0L1KCA7"/>
<dbReference type="InterPro" id="IPR016166">
    <property type="entry name" value="FAD-bd_PCMH"/>
</dbReference>
<evidence type="ECO:0000256" key="2">
    <source>
        <dbReference type="ARBA" id="ARBA00022827"/>
    </source>
</evidence>
<dbReference type="PANTHER" id="PTHR42659">
    <property type="entry name" value="XANTHINE DEHYDROGENASE SUBUNIT C-RELATED"/>
    <property type="match status" value="1"/>
</dbReference>
<dbReference type="InterPro" id="IPR036318">
    <property type="entry name" value="FAD-bd_PCMH-like_sf"/>
</dbReference>
<evidence type="ECO:0000313" key="5">
    <source>
        <dbReference type="Proteomes" id="UP000037446"/>
    </source>
</evidence>
<keyword evidence="1" id="KW-0285">Flavoprotein</keyword>
<dbReference type="InterPro" id="IPR051312">
    <property type="entry name" value="Diverse_Substr_Oxidored"/>
</dbReference>
<accession>A0A0L1KCA7</accession>
<dbReference type="PATRIC" id="fig|1306953.7.peg.834"/>
<dbReference type="Gene3D" id="3.30.390.50">
    <property type="entry name" value="CO dehydrogenase flavoprotein, C-terminal domain"/>
    <property type="match status" value="1"/>
</dbReference>
<dbReference type="Gene3D" id="3.30.43.10">
    <property type="entry name" value="Uridine Diphospho-n-acetylenolpyruvylglucosamine Reductase, domain 2"/>
    <property type="match status" value="1"/>
</dbReference>
<keyword evidence="2" id="KW-0274">FAD</keyword>
<proteinExistence type="predicted"/>
<feature type="domain" description="FAD-binding PCMH-type" evidence="3">
    <location>
        <begin position="1"/>
        <end position="222"/>
    </location>
</feature>
<dbReference type="GO" id="GO:0071949">
    <property type="term" value="F:FAD binding"/>
    <property type="evidence" value="ECO:0007669"/>
    <property type="project" value="InterPro"/>
</dbReference>
<comment type="caution">
    <text evidence="4">The sequence shown here is derived from an EMBL/GenBank/DDBJ whole genome shotgun (WGS) entry which is preliminary data.</text>
</comment>
<dbReference type="SUPFAM" id="SSF55447">
    <property type="entry name" value="CO dehydrogenase flavoprotein C-terminal domain-like"/>
    <property type="match status" value="1"/>
</dbReference>
<dbReference type="Pfam" id="PF03450">
    <property type="entry name" value="CO_deh_flav_C"/>
    <property type="match status" value="1"/>
</dbReference>
<dbReference type="Pfam" id="PF00941">
    <property type="entry name" value="FAD_binding_5"/>
    <property type="match status" value="1"/>
</dbReference>
<dbReference type="InterPro" id="IPR016167">
    <property type="entry name" value="FAD-bd_PCMH_sub1"/>
</dbReference>
<dbReference type="PROSITE" id="PS51387">
    <property type="entry name" value="FAD_PCMH"/>
    <property type="match status" value="1"/>
</dbReference>
<protein>
    <submittedName>
        <fullName evidence="4">Periplasmic aromatic aldehyde oxidoreductase, FAD binding subunit YagS</fullName>
    </submittedName>
</protein>
<dbReference type="InterPro" id="IPR002346">
    <property type="entry name" value="Mopterin_DH_FAD-bd"/>
</dbReference>
<reference evidence="4" key="1">
    <citation type="submission" date="2015-02" db="EMBL/GenBank/DDBJ databases">
        <authorList>
            <person name="Chooi Y.-H."/>
        </authorList>
    </citation>
    <scope>NUCLEOTIDE SEQUENCE [LARGE SCALE GENOMIC DNA]</scope>
    <source>
        <strain evidence="4">LAMA 915</strain>
    </source>
</reference>
<dbReference type="PANTHER" id="PTHR42659:SF5">
    <property type="entry name" value="ALDEHYDE OXIDOREDUCTASE FAD-BINDING SUBUNIT PAOB"/>
    <property type="match status" value="1"/>
</dbReference>
<dbReference type="RefSeq" id="WP_050600967.1">
    <property type="nucleotide sequence ID" value="NZ_JYNE01000026.1"/>
</dbReference>
<dbReference type="GO" id="GO:0016491">
    <property type="term" value="F:oxidoreductase activity"/>
    <property type="evidence" value="ECO:0007669"/>
    <property type="project" value="InterPro"/>
</dbReference>
<name>A0A0L1KCA7_9SPHN</name>
<dbReference type="EMBL" id="JYNE01000026">
    <property type="protein sequence ID" value="KNH01685.1"/>
    <property type="molecule type" value="Genomic_DNA"/>
</dbReference>
<dbReference type="InterPro" id="IPR016169">
    <property type="entry name" value="FAD-bd_PCMH_sub2"/>
</dbReference>
<dbReference type="SUPFAM" id="SSF56176">
    <property type="entry name" value="FAD-binding/transporter-associated domain-like"/>
    <property type="match status" value="1"/>
</dbReference>
<organism evidence="4 5">
    <name type="scientific">Qipengyuania citrea LAMA 915</name>
    <dbReference type="NCBI Taxonomy" id="1306953"/>
    <lineage>
        <taxon>Bacteria</taxon>
        <taxon>Pseudomonadati</taxon>
        <taxon>Pseudomonadota</taxon>
        <taxon>Alphaproteobacteria</taxon>
        <taxon>Sphingomonadales</taxon>
        <taxon>Erythrobacteraceae</taxon>
        <taxon>Qipengyuania</taxon>
    </lineage>
</organism>
<gene>
    <name evidence="4" type="ORF">J121_823</name>
</gene>
<evidence type="ECO:0000313" key="4">
    <source>
        <dbReference type="EMBL" id="KNH01685.1"/>
    </source>
</evidence>